<keyword evidence="3" id="KW-1185">Reference proteome</keyword>
<protein>
    <recommendedName>
        <fullName evidence="1">Peptidase C19 ubiquitin carboxyl-terminal hydrolase domain-containing protein</fullName>
    </recommendedName>
</protein>
<dbReference type="GO" id="GO:0004843">
    <property type="term" value="F:cysteine-type deubiquitinase activity"/>
    <property type="evidence" value="ECO:0007669"/>
    <property type="project" value="InterPro"/>
</dbReference>
<dbReference type="Proteomes" id="UP000230423">
    <property type="component" value="Unassembled WGS sequence"/>
</dbReference>
<dbReference type="AlphaFoldDB" id="A0A2G9UW91"/>
<accession>A0A2G9UW91</accession>
<evidence type="ECO:0000259" key="1">
    <source>
        <dbReference type="Pfam" id="PF00443"/>
    </source>
</evidence>
<dbReference type="InterPro" id="IPR038765">
    <property type="entry name" value="Papain-like_cys_pep_sf"/>
</dbReference>
<name>A0A2G9UW91_TELCI</name>
<dbReference type="Pfam" id="PF00443">
    <property type="entry name" value="UCH"/>
    <property type="match status" value="1"/>
</dbReference>
<dbReference type="OrthoDB" id="5836527at2759"/>
<reference evidence="2" key="1">
    <citation type="submission" date="2015-09" db="EMBL/GenBank/DDBJ databases">
        <title>Draft genome of the parasitic nematode Teladorsagia circumcincta isolate WARC Sus (inbred).</title>
        <authorList>
            <person name="Mitreva M."/>
        </authorList>
    </citation>
    <scope>NUCLEOTIDE SEQUENCE [LARGE SCALE GENOMIC DNA]</scope>
    <source>
        <strain evidence="2">S</strain>
    </source>
</reference>
<evidence type="ECO:0000313" key="3">
    <source>
        <dbReference type="Proteomes" id="UP000230423"/>
    </source>
</evidence>
<proteinExistence type="predicted"/>
<organism evidence="2 3">
    <name type="scientific">Teladorsagia circumcincta</name>
    <name type="common">Brown stomach worm</name>
    <name type="synonym">Ostertagia circumcincta</name>
    <dbReference type="NCBI Taxonomy" id="45464"/>
    <lineage>
        <taxon>Eukaryota</taxon>
        <taxon>Metazoa</taxon>
        <taxon>Ecdysozoa</taxon>
        <taxon>Nematoda</taxon>
        <taxon>Chromadorea</taxon>
        <taxon>Rhabditida</taxon>
        <taxon>Rhabditina</taxon>
        <taxon>Rhabditomorpha</taxon>
        <taxon>Strongyloidea</taxon>
        <taxon>Trichostrongylidae</taxon>
        <taxon>Teladorsagia</taxon>
    </lineage>
</organism>
<evidence type="ECO:0000313" key="2">
    <source>
        <dbReference type="EMBL" id="PIO74515.1"/>
    </source>
</evidence>
<feature type="domain" description="Peptidase C19 ubiquitin carboxyl-terminal hydrolase" evidence="1">
    <location>
        <begin position="59"/>
        <end position="130"/>
    </location>
</feature>
<dbReference type="GO" id="GO:0016579">
    <property type="term" value="P:protein deubiquitination"/>
    <property type="evidence" value="ECO:0007669"/>
    <property type="project" value="InterPro"/>
</dbReference>
<sequence>MPALTSAAEREQSDIEKFVCWAIAESLITQGPPGNRSYMSSLPANPEEMLRKEGVSKADITEADLVEKMRYLFASMDVGNRRYIDPSEALNVVSALAARSKSDVILGRQQDASEMMSNLMEWMEKGLALQETGPEAEQNHEVIKVVILIFQL</sequence>
<gene>
    <name evidence="2" type="ORF">TELCIR_03467</name>
</gene>
<dbReference type="InterPro" id="IPR001394">
    <property type="entry name" value="Peptidase_C19_UCH"/>
</dbReference>
<dbReference type="Gene3D" id="3.90.70.10">
    <property type="entry name" value="Cysteine proteinases"/>
    <property type="match status" value="1"/>
</dbReference>
<dbReference type="SUPFAM" id="SSF54001">
    <property type="entry name" value="Cysteine proteinases"/>
    <property type="match status" value="1"/>
</dbReference>
<dbReference type="EMBL" id="KZ345263">
    <property type="protein sequence ID" value="PIO74515.1"/>
    <property type="molecule type" value="Genomic_DNA"/>
</dbReference>